<proteinExistence type="predicted"/>
<sequence>MRKTYVGIDQDQYGGMSAMGAIVKDAWLFGILPETETCVGWDVSRIQMVYDKTQAEWDKYGCLASNLPPELRERHARIHAAAIERAKALGWEPEMYLSE</sequence>
<dbReference type="OrthoDB" id="9791200at2"/>
<dbReference type="Proteomes" id="UP000321337">
    <property type="component" value="Unassembled WGS sequence"/>
</dbReference>
<evidence type="ECO:0000313" key="2">
    <source>
        <dbReference type="Proteomes" id="UP000321337"/>
    </source>
</evidence>
<gene>
    <name evidence="1" type="ORF">TPL01_26160</name>
</gene>
<protein>
    <submittedName>
        <fullName evidence="1">Uncharacterized protein</fullName>
    </submittedName>
</protein>
<reference evidence="1 2" key="1">
    <citation type="submission" date="2019-07" db="EMBL/GenBank/DDBJ databases">
        <title>Whole genome shotgun sequence of Thiobacillus plumbophilus NBRC 107929.</title>
        <authorList>
            <person name="Hosoyama A."/>
            <person name="Uohara A."/>
            <person name="Ohji S."/>
            <person name="Ichikawa N."/>
        </authorList>
    </citation>
    <scope>NUCLEOTIDE SEQUENCE [LARGE SCALE GENOMIC DNA]</scope>
    <source>
        <strain evidence="1 2">NBRC 107929</strain>
    </source>
</reference>
<organism evidence="1 2">
    <name type="scientific">Sulfuriferula plumbiphila</name>
    <dbReference type="NCBI Taxonomy" id="171865"/>
    <lineage>
        <taxon>Bacteria</taxon>
        <taxon>Pseudomonadati</taxon>
        <taxon>Pseudomonadota</taxon>
        <taxon>Betaproteobacteria</taxon>
        <taxon>Nitrosomonadales</taxon>
        <taxon>Sulfuricellaceae</taxon>
        <taxon>Sulfuriferula</taxon>
    </lineage>
</organism>
<accession>A0A512LAH8</accession>
<keyword evidence="2" id="KW-1185">Reference proteome</keyword>
<dbReference type="RefSeq" id="WP_147074443.1">
    <property type="nucleotide sequence ID" value="NZ_AP021884.1"/>
</dbReference>
<evidence type="ECO:0000313" key="1">
    <source>
        <dbReference type="EMBL" id="GEP31478.1"/>
    </source>
</evidence>
<comment type="caution">
    <text evidence="1">The sequence shown here is derived from an EMBL/GenBank/DDBJ whole genome shotgun (WGS) entry which is preliminary data.</text>
</comment>
<dbReference type="AlphaFoldDB" id="A0A512LAH8"/>
<dbReference type="EMBL" id="BKAD01000030">
    <property type="protein sequence ID" value="GEP31478.1"/>
    <property type="molecule type" value="Genomic_DNA"/>
</dbReference>
<name>A0A512LAH8_9PROT</name>